<dbReference type="SUPFAM" id="SSF55383">
    <property type="entry name" value="Copper amine oxidase, domain N"/>
    <property type="match status" value="1"/>
</dbReference>
<dbReference type="EMBL" id="BMQM01000025">
    <property type="protein sequence ID" value="GGR67107.1"/>
    <property type="molecule type" value="Genomic_DNA"/>
</dbReference>
<keyword evidence="4" id="KW-1185">Reference proteome</keyword>
<sequence>MRYPYALLALLIMGSSSAQTAIQIAIANKITYTARTVPCQPVPGAGDLKGAVCGESNGDPAMSTTPNPDFPMEYRQWIEIAPSTYFNIWNSSVAKHPVYLSVSSKPGYVTQVAVASAGATLPVTVTRRSGSLTPGNEARAAGATRGAGYTDARYVQKFAVVQQTGKIVKVSLGQQTLALTLGQKAARLNGRSVTLQGAPFLLNGQVYYPVGLFKLLGCTVTPLMSEARVANAMDVTCLVGNQRRNGMVENWMF</sequence>
<feature type="signal peptide" evidence="1">
    <location>
        <begin position="1"/>
        <end position="20"/>
    </location>
</feature>
<dbReference type="RefSeq" id="WP_189065955.1">
    <property type="nucleotide sequence ID" value="NZ_BMQM01000025.1"/>
</dbReference>
<comment type="caution">
    <text evidence="3">The sequence shown here is derived from an EMBL/GenBank/DDBJ whole genome shotgun (WGS) entry which is preliminary data.</text>
</comment>
<dbReference type="Proteomes" id="UP000634308">
    <property type="component" value="Unassembled WGS sequence"/>
</dbReference>
<proteinExistence type="predicted"/>
<feature type="domain" description="Copper amine oxidase-like N-terminal" evidence="2">
    <location>
        <begin position="162"/>
        <end position="221"/>
    </location>
</feature>
<evidence type="ECO:0000313" key="4">
    <source>
        <dbReference type="Proteomes" id="UP000634308"/>
    </source>
</evidence>
<gene>
    <name evidence="3" type="ORF">GCM10008959_31600</name>
</gene>
<feature type="chain" id="PRO_5046220102" description="Copper amine oxidase-like N-terminal domain-containing protein" evidence="1">
    <location>
        <begin position="21"/>
        <end position="253"/>
    </location>
</feature>
<dbReference type="Pfam" id="PF07833">
    <property type="entry name" value="Cu_amine_oxidN1"/>
    <property type="match status" value="1"/>
</dbReference>
<dbReference type="InterPro" id="IPR012854">
    <property type="entry name" value="Cu_amine_oxidase-like_N"/>
</dbReference>
<keyword evidence="1" id="KW-0732">Signal</keyword>
<dbReference type="Gene3D" id="3.30.457.10">
    <property type="entry name" value="Copper amine oxidase-like, N-terminal domain"/>
    <property type="match status" value="1"/>
</dbReference>
<organism evidence="3 4">
    <name type="scientific">Deinococcus seoulensis</name>
    <dbReference type="NCBI Taxonomy" id="1837379"/>
    <lineage>
        <taxon>Bacteria</taxon>
        <taxon>Thermotogati</taxon>
        <taxon>Deinococcota</taxon>
        <taxon>Deinococci</taxon>
        <taxon>Deinococcales</taxon>
        <taxon>Deinococcaceae</taxon>
        <taxon>Deinococcus</taxon>
    </lineage>
</organism>
<accession>A0ABQ2RVU7</accession>
<protein>
    <recommendedName>
        <fullName evidence="2">Copper amine oxidase-like N-terminal domain-containing protein</fullName>
    </recommendedName>
</protein>
<dbReference type="InterPro" id="IPR036582">
    <property type="entry name" value="Mao_N_sf"/>
</dbReference>
<name>A0ABQ2RVU7_9DEIO</name>
<evidence type="ECO:0000313" key="3">
    <source>
        <dbReference type="EMBL" id="GGR67107.1"/>
    </source>
</evidence>
<reference evidence="4" key="1">
    <citation type="journal article" date="2019" name="Int. J. Syst. Evol. Microbiol.">
        <title>The Global Catalogue of Microorganisms (GCM) 10K type strain sequencing project: providing services to taxonomists for standard genome sequencing and annotation.</title>
        <authorList>
            <consortium name="The Broad Institute Genomics Platform"/>
            <consortium name="The Broad Institute Genome Sequencing Center for Infectious Disease"/>
            <person name="Wu L."/>
            <person name="Ma J."/>
        </authorList>
    </citation>
    <scope>NUCLEOTIDE SEQUENCE [LARGE SCALE GENOMIC DNA]</scope>
    <source>
        <strain evidence="4">JCM 31404</strain>
    </source>
</reference>
<evidence type="ECO:0000259" key="2">
    <source>
        <dbReference type="Pfam" id="PF07833"/>
    </source>
</evidence>
<evidence type="ECO:0000256" key="1">
    <source>
        <dbReference type="SAM" id="SignalP"/>
    </source>
</evidence>